<organism evidence="3 4">
    <name type="scientific">Kineosphaera limosa NBRC 100340</name>
    <dbReference type="NCBI Taxonomy" id="1184609"/>
    <lineage>
        <taxon>Bacteria</taxon>
        <taxon>Bacillati</taxon>
        <taxon>Actinomycetota</taxon>
        <taxon>Actinomycetes</taxon>
        <taxon>Micrococcales</taxon>
        <taxon>Dermatophilaceae</taxon>
        <taxon>Kineosphaera</taxon>
    </lineage>
</organism>
<dbReference type="EMBL" id="BAHD01000043">
    <property type="protein sequence ID" value="GAB96597.1"/>
    <property type="molecule type" value="Genomic_DNA"/>
</dbReference>
<dbReference type="GO" id="GO:0016877">
    <property type="term" value="F:ligase activity, forming carbon-sulfur bonds"/>
    <property type="evidence" value="ECO:0007669"/>
    <property type="project" value="UniProtKB-ARBA"/>
</dbReference>
<feature type="domain" description="AMP-dependent synthetase/ligase" evidence="1">
    <location>
        <begin position="12"/>
        <end position="362"/>
    </location>
</feature>
<keyword evidence="3" id="KW-0436">Ligase</keyword>
<dbReference type="InterPro" id="IPR025110">
    <property type="entry name" value="AMP-bd_C"/>
</dbReference>
<dbReference type="eggNOG" id="COG0318">
    <property type="taxonomic scope" value="Bacteria"/>
</dbReference>
<keyword evidence="4" id="KW-1185">Reference proteome</keyword>
<gene>
    <name evidence="3" type="primary">bfmM</name>
    <name evidence="3" type="ORF">KILIM_043_00020</name>
</gene>
<dbReference type="PANTHER" id="PTHR43767:SF12">
    <property type="entry name" value="AMP-DEPENDENT SYNTHETASE AND LIGASE"/>
    <property type="match status" value="1"/>
</dbReference>
<dbReference type="STRING" id="1184609.KILIM_043_00020"/>
<dbReference type="InterPro" id="IPR020845">
    <property type="entry name" value="AMP-binding_CS"/>
</dbReference>
<dbReference type="CDD" id="cd05936">
    <property type="entry name" value="FC-FACS_FadD_like"/>
    <property type="match status" value="1"/>
</dbReference>
<dbReference type="RefSeq" id="WP_006593129.1">
    <property type="nucleotide sequence ID" value="NZ_BAHD01000043.1"/>
</dbReference>
<feature type="domain" description="AMP-binding enzyme C-terminal" evidence="2">
    <location>
        <begin position="412"/>
        <end position="488"/>
    </location>
</feature>
<dbReference type="Proteomes" id="UP000008366">
    <property type="component" value="Unassembled WGS sequence"/>
</dbReference>
<dbReference type="Pfam" id="PF00501">
    <property type="entry name" value="AMP-binding"/>
    <property type="match status" value="1"/>
</dbReference>
<evidence type="ECO:0000313" key="4">
    <source>
        <dbReference type="Proteomes" id="UP000008366"/>
    </source>
</evidence>
<dbReference type="AlphaFoldDB" id="K6WWW4"/>
<name>K6WWW4_9MICO</name>
<dbReference type="Gene3D" id="3.40.50.12780">
    <property type="entry name" value="N-terminal domain of ligase-like"/>
    <property type="match status" value="1"/>
</dbReference>
<evidence type="ECO:0000259" key="2">
    <source>
        <dbReference type="Pfam" id="PF13193"/>
    </source>
</evidence>
<reference evidence="3 4" key="1">
    <citation type="submission" date="2012-08" db="EMBL/GenBank/DDBJ databases">
        <title>Whole genome shotgun sequence of Kineosphaera limosa NBRC 100340.</title>
        <authorList>
            <person name="Yoshida I."/>
            <person name="Isaki S."/>
            <person name="Hosoyama A."/>
            <person name="Tsuchikane K."/>
            <person name="Katsumata H."/>
            <person name="Ando Y."/>
            <person name="Ohji S."/>
            <person name="Hamada M."/>
            <person name="Tamura T."/>
            <person name="Yamazoe A."/>
            <person name="Yamazaki S."/>
            <person name="Fujita N."/>
        </authorList>
    </citation>
    <scope>NUCLEOTIDE SEQUENCE [LARGE SCALE GENOMIC DNA]</scope>
    <source>
        <strain evidence="3 4">NBRC 100340</strain>
    </source>
</reference>
<dbReference type="SUPFAM" id="SSF56801">
    <property type="entry name" value="Acetyl-CoA synthetase-like"/>
    <property type="match status" value="1"/>
</dbReference>
<comment type="caution">
    <text evidence="3">The sequence shown here is derived from an EMBL/GenBank/DDBJ whole genome shotgun (WGS) entry which is preliminary data.</text>
</comment>
<dbReference type="OrthoDB" id="9803968at2"/>
<dbReference type="InterPro" id="IPR045851">
    <property type="entry name" value="AMP-bd_C_sf"/>
</dbReference>
<proteinExistence type="predicted"/>
<dbReference type="InterPro" id="IPR000873">
    <property type="entry name" value="AMP-dep_synth/lig_dom"/>
</dbReference>
<dbReference type="InterPro" id="IPR050237">
    <property type="entry name" value="ATP-dep_AMP-bd_enzyme"/>
</dbReference>
<dbReference type="Pfam" id="PF13193">
    <property type="entry name" value="AMP-binding_C"/>
    <property type="match status" value="1"/>
</dbReference>
<dbReference type="PROSITE" id="PS00455">
    <property type="entry name" value="AMP_BINDING"/>
    <property type="match status" value="1"/>
</dbReference>
<evidence type="ECO:0000313" key="3">
    <source>
        <dbReference type="EMBL" id="GAB96597.1"/>
    </source>
</evidence>
<dbReference type="PANTHER" id="PTHR43767">
    <property type="entry name" value="LONG-CHAIN-FATTY-ACID--COA LIGASE"/>
    <property type="match status" value="1"/>
</dbReference>
<accession>K6WWW4</accession>
<dbReference type="Gene3D" id="3.30.300.30">
    <property type="match status" value="1"/>
</dbReference>
<protein>
    <submittedName>
        <fullName evidence="3">Acyl-CoA ligase</fullName>
    </submittedName>
</protein>
<dbReference type="InterPro" id="IPR042099">
    <property type="entry name" value="ANL_N_sf"/>
</dbReference>
<sequence length="505" mass="53541">MTTLSLAAVLAEPARRTPDKIALIQDGQRFSYADLWRDALACATALRERGATDGDRYALLAPNVADFVRGYFGILAAGGVVVPIPTLLVGGEIAALLQQSGAVALLHHESLAPVAKTASANSGVPALQIGTDTTPTGPLLPGAVPRQAEDTAVVFFTSGTTGRPKGALLTHLNLVLNATTNAIDSLELRRDDVVMGCLPLFHTFGQTVAMNATFRMGATLVLQPRFDAGAAIELMVEQNATHFCGVPTMYLALSEAAAGAERLPRLRTCVSGGAALPVAALERFESLFDATIFEGYGLSETSPTATVNQSFRGPRAGTIGHPLWGIEVEIAHAGLEDRVELLARGEVGEIVIRGHNVFAGYLDDPAATQLAMVDGWFRTGDIGQIDDEGYISIVDRKKDLIIRGGFNVYPREVEEVLATHPQVGQVAVVGLPDPVRGEEICAVVVPLPGVPAPDPDQLIAWASQRLGKHKYPRRVEVVELLPLGPSHKVLKRALRDQLIAAPLAG</sequence>
<evidence type="ECO:0000259" key="1">
    <source>
        <dbReference type="Pfam" id="PF00501"/>
    </source>
</evidence>